<dbReference type="EMBL" id="GDRN01075146">
    <property type="protein sequence ID" value="JAI63109.1"/>
    <property type="molecule type" value="Transcribed_RNA"/>
</dbReference>
<sequence length="127" mass="14615">MAESKVRQYVLLPFLLALVSALNTVLTLASLLPWFKKARHRFFLRVAEVQESNVMGKLWEEVGDVEYFWPRMKELWYSAWAEVQMVAEQGGRAPNPKLLRFSDRSECHLLDVASKGRPLIVNFGSCT</sequence>
<organism evidence="3">
    <name type="scientific">Scylla olivacea</name>
    <name type="common">Orange mud crab</name>
    <name type="synonym">Cancer olivacea</name>
    <dbReference type="NCBI Taxonomy" id="85551"/>
    <lineage>
        <taxon>Eukaryota</taxon>
        <taxon>Metazoa</taxon>
        <taxon>Ecdysozoa</taxon>
        <taxon>Arthropoda</taxon>
        <taxon>Crustacea</taxon>
        <taxon>Multicrustacea</taxon>
        <taxon>Malacostraca</taxon>
        <taxon>Eumalacostraca</taxon>
        <taxon>Eucarida</taxon>
        <taxon>Decapoda</taxon>
        <taxon>Pleocyemata</taxon>
        <taxon>Brachyura</taxon>
        <taxon>Eubrachyura</taxon>
        <taxon>Portunoidea</taxon>
        <taxon>Portunidae</taxon>
        <taxon>Portuninae</taxon>
        <taxon>Scylla</taxon>
    </lineage>
</organism>
<reference evidence="3" key="1">
    <citation type="submission" date="2015-09" db="EMBL/GenBank/DDBJ databases">
        <title>Scylla olivacea transcriptome.</title>
        <authorList>
            <person name="Ikhwanuddin M."/>
        </authorList>
    </citation>
    <scope>NUCLEOTIDE SEQUENCE</scope>
</reference>
<keyword evidence="2" id="KW-0812">Transmembrane</keyword>
<keyword evidence="2" id="KW-0472">Membrane</keyword>
<evidence type="ECO:0000256" key="1">
    <source>
        <dbReference type="RuleBase" id="RU000676"/>
    </source>
</evidence>
<protein>
    <recommendedName>
        <fullName evidence="1">Iodothyronine deiodinase</fullName>
    </recommendedName>
</protein>
<name>A0A0P4WFG5_SCYOL</name>
<keyword evidence="1" id="KW-0893">Thyroid hormones biosynthesis</keyword>
<dbReference type="GO" id="GO:0004800">
    <property type="term" value="F:thyroxine 5'-deiodinase activity"/>
    <property type="evidence" value="ECO:0007669"/>
    <property type="project" value="InterPro"/>
</dbReference>
<dbReference type="PANTHER" id="PTHR11781:SF22">
    <property type="entry name" value="TYPE I IODOTHYRONINE DEIODINASE"/>
    <property type="match status" value="1"/>
</dbReference>
<keyword evidence="2" id="KW-1133">Transmembrane helix</keyword>
<evidence type="ECO:0000313" key="3">
    <source>
        <dbReference type="EMBL" id="JAI63109.1"/>
    </source>
</evidence>
<feature type="transmembrane region" description="Helical" evidence="2">
    <location>
        <begin position="12"/>
        <end position="35"/>
    </location>
</feature>
<comment type="function">
    <text evidence="1">Responsible for the deiodination of T4 (3,5,3',5'-tetraiodothyronine).</text>
</comment>
<dbReference type="AlphaFoldDB" id="A0A0P4WFG5"/>
<dbReference type="Pfam" id="PF00837">
    <property type="entry name" value="T4_deiodinase"/>
    <property type="match status" value="1"/>
</dbReference>
<keyword evidence="1" id="KW-0560">Oxidoreductase</keyword>
<evidence type="ECO:0000256" key="2">
    <source>
        <dbReference type="SAM" id="Phobius"/>
    </source>
</evidence>
<dbReference type="GO" id="GO:0042403">
    <property type="term" value="P:thyroid hormone metabolic process"/>
    <property type="evidence" value="ECO:0007669"/>
    <property type="project" value="TreeGrafter"/>
</dbReference>
<dbReference type="InterPro" id="IPR000643">
    <property type="entry name" value="Iodothyronine_deiodinase"/>
</dbReference>
<dbReference type="PANTHER" id="PTHR11781">
    <property type="entry name" value="IODOTHYRONINE DEIODINASE"/>
    <property type="match status" value="1"/>
</dbReference>
<dbReference type="GO" id="GO:0042446">
    <property type="term" value="P:hormone biosynthetic process"/>
    <property type="evidence" value="ECO:0007669"/>
    <property type="project" value="UniProtKB-KW"/>
</dbReference>
<proteinExistence type="inferred from homology"/>
<accession>A0A0P4WFG5</accession>
<dbReference type="Gene3D" id="3.40.30.10">
    <property type="entry name" value="Glutaredoxin"/>
    <property type="match status" value="1"/>
</dbReference>
<keyword evidence="1" id="KW-0712">Selenocysteine</keyword>
<comment type="similarity">
    <text evidence="1">Belongs to the iodothyronine deiodinase family.</text>
</comment>